<evidence type="ECO:0000256" key="3">
    <source>
        <dbReference type="ARBA" id="ARBA00022692"/>
    </source>
</evidence>
<organism evidence="7 8">
    <name type="scientific">Ilumatobacter fluminis</name>
    <dbReference type="NCBI Taxonomy" id="467091"/>
    <lineage>
        <taxon>Bacteria</taxon>
        <taxon>Bacillati</taxon>
        <taxon>Actinomycetota</taxon>
        <taxon>Acidimicrobiia</taxon>
        <taxon>Acidimicrobiales</taxon>
        <taxon>Ilumatobacteraceae</taxon>
        <taxon>Ilumatobacter</taxon>
    </lineage>
</organism>
<feature type="transmembrane region" description="Helical" evidence="6">
    <location>
        <begin position="158"/>
        <end position="177"/>
    </location>
</feature>
<evidence type="ECO:0000256" key="2">
    <source>
        <dbReference type="ARBA" id="ARBA00022475"/>
    </source>
</evidence>
<feature type="transmembrane region" description="Helical" evidence="6">
    <location>
        <begin position="93"/>
        <end position="113"/>
    </location>
</feature>
<dbReference type="Pfam" id="PF07690">
    <property type="entry name" value="MFS_1"/>
    <property type="match status" value="1"/>
</dbReference>
<dbReference type="InterPro" id="IPR036259">
    <property type="entry name" value="MFS_trans_sf"/>
</dbReference>
<keyword evidence="3 6" id="KW-0812">Transmembrane</keyword>
<dbReference type="GO" id="GO:0022857">
    <property type="term" value="F:transmembrane transporter activity"/>
    <property type="evidence" value="ECO:0007669"/>
    <property type="project" value="InterPro"/>
</dbReference>
<dbReference type="SUPFAM" id="SSF103473">
    <property type="entry name" value="MFS general substrate transporter"/>
    <property type="match status" value="1"/>
</dbReference>
<keyword evidence="2" id="KW-1003">Cell membrane</keyword>
<feature type="transmembrane region" description="Helical" evidence="6">
    <location>
        <begin position="389"/>
        <end position="410"/>
    </location>
</feature>
<comment type="subcellular location">
    <subcellularLocation>
        <location evidence="1">Cell membrane</location>
        <topology evidence="1">Multi-pass membrane protein</topology>
    </subcellularLocation>
</comment>
<dbReference type="InterPro" id="IPR011701">
    <property type="entry name" value="MFS"/>
</dbReference>
<feature type="transmembrane region" description="Helical" evidence="6">
    <location>
        <begin position="183"/>
        <end position="204"/>
    </location>
</feature>
<reference evidence="7 8" key="1">
    <citation type="submission" date="2019-03" db="EMBL/GenBank/DDBJ databases">
        <title>Sequencing the genomes of 1000 actinobacteria strains.</title>
        <authorList>
            <person name="Klenk H.-P."/>
        </authorList>
    </citation>
    <scope>NUCLEOTIDE SEQUENCE [LARGE SCALE GENOMIC DNA]</scope>
    <source>
        <strain evidence="7 8">DSM 18936</strain>
    </source>
</reference>
<gene>
    <name evidence="7" type="ORF">BDK89_3447</name>
</gene>
<feature type="transmembrane region" description="Helical" evidence="6">
    <location>
        <begin position="119"/>
        <end position="137"/>
    </location>
</feature>
<comment type="caution">
    <text evidence="7">The sequence shown here is derived from an EMBL/GenBank/DDBJ whole genome shotgun (WGS) entry which is preliminary data.</text>
</comment>
<protein>
    <submittedName>
        <fullName evidence="7">MFS-type transporter involved in bile tolerance (Atg22 family)</fullName>
    </submittedName>
</protein>
<evidence type="ECO:0000256" key="5">
    <source>
        <dbReference type="ARBA" id="ARBA00023136"/>
    </source>
</evidence>
<keyword evidence="4 6" id="KW-1133">Transmembrane helix</keyword>
<name>A0A4R7I3L0_9ACTN</name>
<dbReference type="PANTHER" id="PTHR23513:SF17">
    <property type="entry name" value="MEMBRANE PROTEIN"/>
    <property type="match status" value="1"/>
</dbReference>
<dbReference type="Gene3D" id="1.20.1250.20">
    <property type="entry name" value="MFS general substrate transporter like domains"/>
    <property type="match status" value="1"/>
</dbReference>
<accession>A0A4R7I3L0</accession>
<dbReference type="Proteomes" id="UP000294558">
    <property type="component" value="Unassembled WGS sequence"/>
</dbReference>
<feature type="transmembrane region" description="Helical" evidence="6">
    <location>
        <begin position="268"/>
        <end position="291"/>
    </location>
</feature>
<feature type="transmembrane region" description="Helical" evidence="6">
    <location>
        <begin position="363"/>
        <end position="382"/>
    </location>
</feature>
<dbReference type="RefSeq" id="WP_166657649.1">
    <property type="nucleotide sequence ID" value="NZ_SOAU01000001.1"/>
</dbReference>
<dbReference type="EMBL" id="SOAU01000001">
    <property type="protein sequence ID" value="TDT17834.1"/>
    <property type="molecule type" value="Genomic_DNA"/>
</dbReference>
<dbReference type="GO" id="GO:0005886">
    <property type="term" value="C:plasma membrane"/>
    <property type="evidence" value="ECO:0007669"/>
    <property type="project" value="UniProtKB-SubCell"/>
</dbReference>
<dbReference type="AlphaFoldDB" id="A0A4R7I3L0"/>
<feature type="transmembrane region" description="Helical" evidence="6">
    <location>
        <begin position="62"/>
        <end position="81"/>
    </location>
</feature>
<feature type="transmembrane region" description="Helical" evidence="6">
    <location>
        <begin position="245"/>
        <end position="262"/>
    </location>
</feature>
<evidence type="ECO:0000256" key="1">
    <source>
        <dbReference type="ARBA" id="ARBA00004651"/>
    </source>
</evidence>
<feature type="transmembrane region" description="Helical" evidence="6">
    <location>
        <begin position="298"/>
        <end position="331"/>
    </location>
</feature>
<feature type="transmembrane region" description="Helical" evidence="6">
    <location>
        <begin position="28"/>
        <end position="50"/>
    </location>
</feature>
<evidence type="ECO:0000313" key="8">
    <source>
        <dbReference type="Proteomes" id="UP000294558"/>
    </source>
</evidence>
<evidence type="ECO:0000256" key="6">
    <source>
        <dbReference type="SAM" id="Phobius"/>
    </source>
</evidence>
<sequence length="419" mass="42660">MSVDAIRPAESATSVTPVTRRAAEVRQFLAAQGLGQAADAITALVLATALLSPGEHGVDPDALLATVLAAAVPYATVGPLSGVVADRYSRRRLLGTVNVARCLLTVVAAVAVATADQQLGLVTAAALISCARLVYTLRASSIPRLVASDDLVEMDARALFVGMVAGTCGAALGALGGTTATTALLSVAAVAQLVSAVGFGTLRVDLGGRSDRRHHSWRETVARVAALVASPPTRRAILLTSSSRALLGATFASAVLAAANEFDFAERGYLVVVAVTGVGSFLGTLTAPAVAERSGMRLLAFGAFAMPAAALFVAVALHAPLVWAVAVALSFWAFQNLRVTTDAVVQAAITDAARARVFSVYDAAYNLSYFGGAATALLFGLADRSRPTFAAIAVCFAVAAACIAAVDVAIPPAPEERSS</sequence>
<evidence type="ECO:0000313" key="7">
    <source>
        <dbReference type="EMBL" id="TDT17834.1"/>
    </source>
</evidence>
<keyword evidence="8" id="KW-1185">Reference proteome</keyword>
<keyword evidence="5 6" id="KW-0472">Membrane</keyword>
<evidence type="ECO:0000256" key="4">
    <source>
        <dbReference type="ARBA" id="ARBA00022989"/>
    </source>
</evidence>
<proteinExistence type="predicted"/>
<dbReference type="PANTHER" id="PTHR23513">
    <property type="entry name" value="INTEGRAL MEMBRANE EFFLUX PROTEIN-RELATED"/>
    <property type="match status" value="1"/>
</dbReference>